<keyword evidence="2" id="KW-0119">Carbohydrate metabolism</keyword>
<dbReference type="AlphaFoldDB" id="A0A0D2KQ69"/>
<reference evidence="5 6" key="1">
    <citation type="journal article" date="2013" name="BMC Genomics">
        <title>Reconstruction of the lipid metabolism for the microalga Monoraphidium neglectum from its genome sequence reveals characteristics suitable for biofuel production.</title>
        <authorList>
            <person name="Bogen C."/>
            <person name="Al-Dilaimi A."/>
            <person name="Albersmeier A."/>
            <person name="Wichmann J."/>
            <person name="Grundmann M."/>
            <person name="Rupp O."/>
            <person name="Lauersen K.J."/>
            <person name="Blifernez-Klassen O."/>
            <person name="Kalinowski J."/>
            <person name="Goesmann A."/>
            <person name="Mussgnug J.H."/>
            <person name="Kruse O."/>
        </authorList>
    </citation>
    <scope>NUCLEOTIDE SEQUENCE [LARGE SCALE GENOMIC DNA]</scope>
    <source>
        <strain evidence="5 6">SAG 48.87</strain>
    </source>
</reference>
<protein>
    <recommendedName>
        <fullName evidence="4">Alpha-glucan water dikinase-like N-terminal Ig-like domain-containing protein</fullName>
    </recommendedName>
</protein>
<dbReference type="EMBL" id="KK102452">
    <property type="protein sequence ID" value="KIY97728.1"/>
    <property type="molecule type" value="Genomic_DNA"/>
</dbReference>
<dbReference type="InterPro" id="IPR056301">
    <property type="entry name" value="GWD-like_N_Ig"/>
</dbReference>
<dbReference type="GeneID" id="25727375"/>
<dbReference type="OrthoDB" id="6123450at2759"/>
<feature type="region of interest" description="Disordered" evidence="3">
    <location>
        <begin position="1"/>
        <end position="25"/>
    </location>
</feature>
<dbReference type="PANTHER" id="PTHR46999:SF2">
    <property type="entry name" value="CARBOHYDRATE-BINDING MODULE FAMILY 45 PROTEIN"/>
    <property type="match status" value="1"/>
</dbReference>
<dbReference type="PANTHER" id="PTHR46999">
    <property type="entry name" value="ALPHA-GLUCAN WATER DIKINASE 1, CHLOROPLASTIC-RELATED"/>
    <property type="match status" value="1"/>
</dbReference>
<accession>A0A0D2KQ69</accession>
<dbReference type="Pfam" id="PF23166">
    <property type="entry name" value="Ig_N_CWD1"/>
    <property type="match status" value="1"/>
</dbReference>
<evidence type="ECO:0000256" key="3">
    <source>
        <dbReference type="SAM" id="MobiDB-lite"/>
    </source>
</evidence>
<proteinExistence type="predicted"/>
<name>A0A0D2KQ69_9CHLO</name>
<feature type="compositionally biased region" description="Low complexity" evidence="3">
    <location>
        <begin position="16"/>
        <end position="25"/>
    </location>
</feature>
<dbReference type="RefSeq" id="XP_013896748.1">
    <property type="nucleotide sequence ID" value="XM_014041294.1"/>
</dbReference>
<evidence type="ECO:0000256" key="1">
    <source>
        <dbReference type="ARBA" id="ARBA00022723"/>
    </source>
</evidence>
<evidence type="ECO:0000259" key="4">
    <source>
        <dbReference type="Pfam" id="PF23166"/>
    </source>
</evidence>
<dbReference type="KEGG" id="mng:MNEG_10233"/>
<evidence type="ECO:0000313" key="5">
    <source>
        <dbReference type="EMBL" id="KIY97728.1"/>
    </source>
</evidence>
<evidence type="ECO:0000313" key="6">
    <source>
        <dbReference type="Proteomes" id="UP000054498"/>
    </source>
</evidence>
<sequence length="485" mass="53428">MQQQLQVDEAVGSAGGEPAAPPLEALPGQQLSVSAYDSALSSEVTRCEAGTYHVRVTGPPGASFVLHWGCNNWELPPAGAIPAGSQQAGDRAVRTPFDSYAGASAVTLAFPEALCPERMVFVVHDTASDTWIRDHSANFSLPLRAPCLSALVEGVLIAESSYEHWGLMHRLQRVLELLDAAEAAGPSGMAFVYTWLRLSNAKLLDWARAFSYQPRDIAWAQQQRPCKWAQQDPPSGLVHPRATAAKAAAAAAASAEQVSERVAGKARGAADPRVRGYARMALGGLSRGGTHGDEIRHGILNVMRDFGIREGNRPGLDEPWLEQWHQKLHQNTTPEDVVIADAHIAFLQSGNHEDYWRVLADNGLTKERIESWDQPLTCLPLHLPHLLPAMQHYRWVLMTCHSGAELEVALEMAKGHLSDDLRWHMYDLAAHRHAWWAPGKCLELRRRLAPMVAHPNASRDVQLLDIALESWLRLLVERTDRGMLA</sequence>
<keyword evidence="6" id="KW-1185">Reference proteome</keyword>
<organism evidence="5 6">
    <name type="scientific">Monoraphidium neglectum</name>
    <dbReference type="NCBI Taxonomy" id="145388"/>
    <lineage>
        <taxon>Eukaryota</taxon>
        <taxon>Viridiplantae</taxon>
        <taxon>Chlorophyta</taxon>
        <taxon>core chlorophytes</taxon>
        <taxon>Chlorophyceae</taxon>
        <taxon>CS clade</taxon>
        <taxon>Sphaeropleales</taxon>
        <taxon>Selenastraceae</taxon>
        <taxon>Monoraphidium</taxon>
    </lineage>
</organism>
<gene>
    <name evidence="5" type="ORF">MNEG_10233</name>
</gene>
<keyword evidence="1" id="KW-0479">Metal-binding</keyword>
<evidence type="ECO:0000256" key="2">
    <source>
        <dbReference type="ARBA" id="ARBA00023277"/>
    </source>
</evidence>
<feature type="domain" description="Alpha-glucan water dikinase-like N-terminal Ig-like" evidence="4">
    <location>
        <begin position="38"/>
        <end position="143"/>
    </location>
</feature>
<dbReference type="Proteomes" id="UP000054498">
    <property type="component" value="Unassembled WGS sequence"/>
</dbReference>
<dbReference type="GO" id="GO:0046872">
    <property type="term" value="F:metal ion binding"/>
    <property type="evidence" value="ECO:0007669"/>
    <property type="project" value="UniProtKB-KW"/>
</dbReference>
<dbReference type="STRING" id="145388.A0A0D2KQ69"/>